<dbReference type="Pfam" id="PF00083">
    <property type="entry name" value="Sugar_tr"/>
    <property type="match status" value="1"/>
</dbReference>
<evidence type="ECO:0000313" key="8">
    <source>
        <dbReference type="EMBL" id="CAE0379717.1"/>
    </source>
</evidence>
<evidence type="ECO:0000256" key="5">
    <source>
        <dbReference type="ARBA" id="ARBA00023136"/>
    </source>
</evidence>
<keyword evidence="2" id="KW-0813">Transport</keyword>
<dbReference type="GO" id="GO:0022857">
    <property type="term" value="F:transmembrane transporter activity"/>
    <property type="evidence" value="ECO:0007669"/>
    <property type="project" value="InterPro"/>
</dbReference>
<feature type="transmembrane region" description="Helical" evidence="6">
    <location>
        <begin position="118"/>
        <end position="137"/>
    </location>
</feature>
<evidence type="ECO:0000256" key="3">
    <source>
        <dbReference type="ARBA" id="ARBA00022692"/>
    </source>
</evidence>
<evidence type="ECO:0000256" key="4">
    <source>
        <dbReference type="ARBA" id="ARBA00022989"/>
    </source>
</evidence>
<reference evidence="8" key="1">
    <citation type="submission" date="2021-01" db="EMBL/GenBank/DDBJ databases">
        <authorList>
            <person name="Corre E."/>
            <person name="Pelletier E."/>
            <person name="Niang G."/>
            <person name="Scheremetjew M."/>
            <person name="Finn R."/>
            <person name="Kale V."/>
            <person name="Holt S."/>
            <person name="Cochrane G."/>
            <person name="Meng A."/>
            <person name="Brown T."/>
            <person name="Cohen L."/>
        </authorList>
    </citation>
    <scope>NUCLEOTIDE SEQUENCE</scope>
    <source>
        <strain evidence="8">CT5</strain>
    </source>
</reference>
<dbReference type="PANTHER" id="PTHR48020:SF12">
    <property type="entry name" value="PROTON MYO-INOSITOL COTRANSPORTER"/>
    <property type="match status" value="1"/>
</dbReference>
<protein>
    <recommendedName>
        <fullName evidence="7">Major facilitator superfamily (MFS) profile domain-containing protein</fullName>
    </recommendedName>
</protein>
<proteinExistence type="predicted"/>
<keyword evidence="5 6" id="KW-0472">Membrane</keyword>
<feature type="transmembrane region" description="Helical" evidence="6">
    <location>
        <begin position="6"/>
        <end position="22"/>
    </location>
</feature>
<evidence type="ECO:0000256" key="2">
    <source>
        <dbReference type="ARBA" id="ARBA00022448"/>
    </source>
</evidence>
<dbReference type="InterPro" id="IPR050814">
    <property type="entry name" value="Myo-inositol_Transporter"/>
</dbReference>
<dbReference type="PANTHER" id="PTHR48020">
    <property type="entry name" value="PROTON MYO-INOSITOL COTRANSPORTER"/>
    <property type="match status" value="1"/>
</dbReference>
<gene>
    <name evidence="8" type="ORF">ECRA1380_LOCUS4678</name>
    <name evidence="9" type="ORF">ECRA1380_LOCUS4679</name>
</gene>
<dbReference type="PROSITE" id="PS50850">
    <property type="entry name" value="MFS"/>
    <property type="match status" value="1"/>
</dbReference>
<organism evidence="8">
    <name type="scientific">Euplotes crassus</name>
    <dbReference type="NCBI Taxonomy" id="5936"/>
    <lineage>
        <taxon>Eukaryota</taxon>
        <taxon>Sar</taxon>
        <taxon>Alveolata</taxon>
        <taxon>Ciliophora</taxon>
        <taxon>Intramacronucleata</taxon>
        <taxon>Spirotrichea</taxon>
        <taxon>Hypotrichia</taxon>
        <taxon>Euplotida</taxon>
        <taxon>Euplotidae</taxon>
        <taxon>Moneuplotes</taxon>
    </lineage>
</organism>
<feature type="transmembrane region" description="Helical" evidence="6">
    <location>
        <begin position="86"/>
        <end position="106"/>
    </location>
</feature>
<evidence type="ECO:0000259" key="7">
    <source>
        <dbReference type="PROSITE" id="PS50850"/>
    </source>
</evidence>
<dbReference type="EMBL" id="HBIK01009930">
    <property type="protein sequence ID" value="CAE0379717.1"/>
    <property type="molecule type" value="Transcribed_RNA"/>
</dbReference>
<dbReference type="EMBL" id="HBIK01009931">
    <property type="protein sequence ID" value="CAE0379718.1"/>
    <property type="molecule type" value="Transcribed_RNA"/>
</dbReference>
<feature type="transmembrane region" description="Helical" evidence="6">
    <location>
        <begin position="54"/>
        <end position="79"/>
    </location>
</feature>
<name>A0A7S3NPI3_EUPCR</name>
<sequence>MGTTIIGVINCISAIAAIFLLAKFGRKPLMIISNIGMCFCLIALAVWPKSQNSTYLIVFAIVFIIFFEIGMGSAIFMYATEIMTEFGISIALSITWILTTLVSLLTFKTLGYFNQRDLYFIFLGINLLGLLFLIFFIKETKGEPKESLKYLYSKIPYEEILTARLNATESTNPFI</sequence>
<dbReference type="Gene3D" id="1.20.1250.20">
    <property type="entry name" value="MFS general substrate transporter like domains"/>
    <property type="match status" value="1"/>
</dbReference>
<dbReference type="GO" id="GO:0016020">
    <property type="term" value="C:membrane"/>
    <property type="evidence" value="ECO:0007669"/>
    <property type="project" value="UniProtKB-SubCell"/>
</dbReference>
<dbReference type="AlphaFoldDB" id="A0A7S3NPI3"/>
<keyword evidence="4 6" id="KW-1133">Transmembrane helix</keyword>
<accession>A0A7S3NPI3</accession>
<dbReference type="InterPro" id="IPR036259">
    <property type="entry name" value="MFS_trans_sf"/>
</dbReference>
<evidence type="ECO:0000313" key="9">
    <source>
        <dbReference type="EMBL" id="CAE0379718.1"/>
    </source>
</evidence>
<keyword evidence="3 6" id="KW-0812">Transmembrane</keyword>
<dbReference type="InterPro" id="IPR005828">
    <property type="entry name" value="MFS_sugar_transport-like"/>
</dbReference>
<comment type="subcellular location">
    <subcellularLocation>
        <location evidence="1">Membrane</location>
        <topology evidence="1">Multi-pass membrane protein</topology>
    </subcellularLocation>
</comment>
<evidence type="ECO:0000256" key="6">
    <source>
        <dbReference type="SAM" id="Phobius"/>
    </source>
</evidence>
<dbReference type="InterPro" id="IPR020846">
    <property type="entry name" value="MFS_dom"/>
</dbReference>
<evidence type="ECO:0000256" key="1">
    <source>
        <dbReference type="ARBA" id="ARBA00004141"/>
    </source>
</evidence>
<feature type="transmembrane region" description="Helical" evidence="6">
    <location>
        <begin position="29"/>
        <end position="48"/>
    </location>
</feature>
<feature type="domain" description="Major facilitator superfamily (MFS) profile" evidence="7">
    <location>
        <begin position="1"/>
        <end position="141"/>
    </location>
</feature>
<dbReference type="SUPFAM" id="SSF103473">
    <property type="entry name" value="MFS general substrate transporter"/>
    <property type="match status" value="1"/>
</dbReference>